<dbReference type="Pfam" id="PF15949">
    <property type="entry name" value="DUF4757"/>
    <property type="match status" value="1"/>
</dbReference>
<keyword evidence="1 4" id="KW-0479">Metal-binding</keyword>
<evidence type="ECO:0000256" key="2">
    <source>
        <dbReference type="ARBA" id="ARBA00022833"/>
    </source>
</evidence>
<dbReference type="GO" id="GO:0046872">
    <property type="term" value="F:metal ion binding"/>
    <property type="evidence" value="ECO:0007669"/>
    <property type="project" value="UniProtKB-KW"/>
</dbReference>
<feature type="compositionally biased region" description="Low complexity" evidence="6">
    <location>
        <begin position="245"/>
        <end position="256"/>
    </location>
</feature>
<feature type="region of interest" description="Disordered" evidence="6">
    <location>
        <begin position="956"/>
        <end position="979"/>
    </location>
</feature>
<dbReference type="PANTHER" id="PTHR15551">
    <property type="entry name" value="LIM DOMAIN ONLY 7"/>
    <property type="match status" value="1"/>
</dbReference>
<feature type="compositionally biased region" description="Pro residues" evidence="6">
    <location>
        <begin position="1600"/>
        <end position="1609"/>
    </location>
</feature>
<keyword evidence="5" id="KW-0175">Coiled coil</keyword>
<evidence type="ECO:0000256" key="1">
    <source>
        <dbReference type="ARBA" id="ARBA00022723"/>
    </source>
</evidence>
<feature type="compositionally biased region" description="Basic and acidic residues" evidence="6">
    <location>
        <begin position="472"/>
        <end position="483"/>
    </location>
</feature>
<keyword evidence="3 4" id="KW-0440">LIM domain</keyword>
<evidence type="ECO:0000256" key="5">
    <source>
        <dbReference type="SAM" id="Coils"/>
    </source>
</evidence>
<feature type="coiled-coil region" evidence="5">
    <location>
        <begin position="144"/>
        <end position="181"/>
    </location>
</feature>
<dbReference type="Pfam" id="PF00412">
    <property type="entry name" value="LIM"/>
    <property type="match status" value="1"/>
</dbReference>
<sequence length="1964" mass="219931">MPGSNGTTGSPRVPVSVAPYRDRRASSSSDTSLPDTNLRQLIDVGFSTCQNESSSCRKIMSVDVAKGCIELPLCAFKALGSDNSLARDSAPLLPVPHCSSSELPELCLSSESVEHIPTRTATVSASKPAANPLQFIKVGPANLYKAAQEQIKKVEEVKKLKEEVRNEEEDWQSNLDNWKSSRRKRQEHIIERVVEVKKLELEEHDRNRRRSKTFNEMMEDRNRAGRKLSLQVFKDEDANDLSDLGIGTSSGKSSISEDYNHDDNLSVDGREHLDKYHYETPNGEERKNGLNGHHDDDTSTTATISSPEPEEYTYERAIQSYVNFTETRVKSRTMNNINNNMNGNQGNEKLTNNVNAEKLPNGTSATKKIPPPVAPRKESAAKIEERLSALERRRSSIDSDTTKKLGLQKVDVLKRRELFEKASESEASKPNRVSGDFSKTKSIKDRLSHLEKHNEDANGNKRRHSTDVSSSVKDRLSQFKKSSENISLKESPKLIHRISTGDSSSSQSIQERLSSLEKNVNSDRELSPNKLLSEDFSHSIKDRLSNLDSAINRENGSKLTPDKDPSFQTKLANFRNTETNLFEEEMDNRLFFPNTINPDRLMNPEQEIYQTKRQQFHRSLDNLDAEISNETQKNDTSFERVQSLEDLECCSNTRNYPPSSSSTEMLALSTQSGDTDREDSGIHTADVSCSVSQADEPVEDSEIVPITSNLAPLLESVANSIDAFQHETQSIHKNRNILESPLEDQDINKDTSKFNSVVDCDASNLPATSKDIDVPSYQKVEDINNFVSSENFPTSPLLPMTSGDGSAITYSVNTSSLLDNYNSVTTYSSSSLNDTISLVEPVSNGCEVVDISGMGDLSGTMSVETNQLLVEVAHLPSSPTSSSCEILEKTTLEADKIKEELQTPVVDTSEFVFSNDVPNPANVSQNVLPAFNESIDMSEDSFETSKTLSFDEFQPESVGSTDFESCRSNASSPESLPMEVPEKMAAAVAAVCSRDKVSSASAEYFMSKKAHDGNNVRSPQPYINVPANFKESAMSLGGKLEQQEDMFISSGRMEHTDGNKSNYVFVEDNLSKEICDKLDKGIPSEVQDENKPEPLVVEGGNFISEDIKDSQLFSEQDKVTGNYSNTLIFEKQKDDSVSFLNTSNQCNIEKDVIYSIANQIPTLNLSSDIEFIADLAFPLGPPTSAEPPKEKPPPPPTDLSDEDMPPPVTSLKRLDSTKRIKKEIRKKRSDFLGIEGGNDDGYLEPELKLAPPPDMVMFLVEERRSEQQMYRQSICSESDSALGETTESRDSGVELDRGHPDDMWTTSQPAFSPSSSQHSRQNSELYGNASITSEEDEISKREREIIEILEKEEKWRYGSSTTSEQNDIGEKLAAKLRQLEQEKQRLEWEKVEEEKLLQARQHELQQQEASVGSPELTSLQMFYLNNFYSSITKDQLRAERDRLQRENEALERQKEELRLYEQQQQKQQTQQQHWGSTSALPPLNQRWDSTRLSLQDISHQVTDEEVYTHLYGRRVENHLGKTTLNTPDQDLITNLPVIGSLVYRESGAIDHSTTETGHTIPAPAPVQHLTQSPINNYRLSLPNLQQDGGIQTTRVSPSRRAPPPIPPAKPLRVVSQEQNESIRSSRVPSADHLLSNGSVPSQIGAQTGSQQMSRQTLQALSAAPRSRLISTDNWMQAKRKPEGQRNNNYQHWLVQEAEHRRITEQQQRAPRRPPPPIQQQVWNSQLAPRQDKPLPDSIIQTLTQRVQNRVGLVDNKNIPLTLRLEDSPSREAPVQSLPPANNIPQPVAQVDNQEKMLSVSGKKKCSHCGEELGRGAAMIIESLRLFYHIDCFKCCVCHVQLGDGLMGTDVRVRNNKLHCHNCYSSDDDLSDQGLARTVDHGDKFQPKELLATNCKDITIITTQQARRENASAAAEYWVTKCTSIMDNDKAILISYKGTFEEPFRKCKNLKTSCFSKYSTTQEVI</sequence>
<feature type="compositionally biased region" description="Polar residues" evidence="6">
    <location>
        <begin position="1615"/>
        <end position="1627"/>
    </location>
</feature>
<dbReference type="Gene3D" id="2.10.110.10">
    <property type="entry name" value="Cysteine Rich Protein"/>
    <property type="match status" value="1"/>
</dbReference>
<dbReference type="CDD" id="cd08368">
    <property type="entry name" value="LIM"/>
    <property type="match status" value="1"/>
</dbReference>
<proteinExistence type="predicted"/>
<feature type="region of interest" description="Disordered" evidence="6">
    <location>
        <begin position="1270"/>
        <end position="1333"/>
    </location>
</feature>
<dbReference type="GO" id="GO:0001725">
    <property type="term" value="C:stress fiber"/>
    <property type="evidence" value="ECO:0007669"/>
    <property type="project" value="TreeGrafter"/>
</dbReference>
<dbReference type="InterPro" id="IPR031865">
    <property type="entry name" value="DUF4757"/>
</dbReference>
<evidence type="ECO:0000259" key="7">
    <source>
        <dbReference type="PROSITE" id="PS50023"/>
    </source>
</evidence>
<dbReference type="EMBL" id="OE001264">
    <property type="protein sequence ID" value="CAD7456391.1"/>
    <property type="molecule type" value="Genomic_DNA"/>
</dbReference>
<evidence type="ECO:0000256" key="3">
    <source>
        <dbReference type="ARBA" id="ARBA00023038"/>
    </source>
</evidence>
<dbReference type="GO" id="GO:0032034">
    <property type="term" value="F:myosin II head/neck binding"/>
    <property type="evidence" value="ECO:0007669"/>
    <property type="project" value="TreeGrafter"/>
</dbReference>
<feature type="compositionally biased region" description="Polar residues" evidence="6">
    <location>
        <begin position="1270"/>
        <end position="1285"/>
    </location>
</feature>
<dbReference type="PANTHER" id="PTHR15551:SF3">
    <property type="entry name" value="LIM AND CALPONIN HOMOLOGY DOMAINS-CONTAINING PROTEIN 1"/>
    <property type="match status" value="1"/>
</dbReference>
<feature type="compositionally biased region" description="Polar residues" evidence="6">
    <location>
        <begin position="1635"/>
        <end position="1659"/>
    </location>
</feature>
<dbReference type="SMART" id="SM00132">
    <property type="entry name" value="LIM"/>
    <property type="match status" value="1"/>
</dbReference>
<feature type="coiled-coil region" evidence="5">
    <location>
        <begin position="1369"/>
        <end position="1396"/>
    </location>
</feature>
<reference evidence="8" key="1">
    <citation type="submission" date="2020-11" db="EMBL/GenBank/DDBJ databases">
        <authorList>
            <person name="Tran Van P."/>
        </authorList>
    </citation>
    <scope>NUCLEOTIDE SEQUENCE</scope>
</reference>
<evidence type="ECO:0000256" key="6">
    <source>
        <dbReference type="SAM" id="MobiDB-lite"/>
    </source>
</evidence>
<feature type="region of interest" description="Disordered" evidence="6">
    <location>
        <begin position="242"/>
        <end position="312"/>
    </location>
</feature>
<feature type="compositionally biased region" description="Basic and acidic residues" evidence="6">
    <location>
        <begin position="258"/>
        <end position="297"/>
    </location>
</feature>
<feature type="compositionally biased region" description="Basic and acidic residues" evidence="6">
    <location>
        <begin position="438"/>
        <end position="459"/>
    </location>
</feature>
<accession>A0A7R9FMN3</accession>
<evidence type="ECO:0000313" key="8">
    <source>
        <dbReference type="EMBL" id="CAD7456391.1"/>
    </source>
</evidence>
<feature type="compositionally biased region" description="Low complexity" evidence="6">
    <location>
        <begin position="497"/>
        <end position="517"/>
    </location>
</feature>
<feature type="compositionally biased region" description="Low complexity" evidence="6">
    <location>
        <begin position="1307"/>
        <end position="1323"/>
    </location>
</feature>
<feature type="compositionally biased region" description="Basic and acidic residues" evidence="6">
    <location>
        <begin position="1286"/>
        <end position="1302"/>
    </location>
</feature>
<feature type="compositionally biased region" description="Polar residues" evidence="6">
    <location>
        <begin position="957"/>
        <end position="974"/>
    </location>
</feature>
<dbReference type="GO" id="GO:0051496">
    <property type="term" value="P:positive regulation of stress fiber assembly"/>
    <property type="evidence" value="ECO:0007669"/>
    <property type="project" value="TreeGrafter"/>
</dbReference>
<dbReference type="GO" id="GO:0051893">
    <property type="term" value="P:regulation of focal adhesion assembly"/>
    <property type="evidence" value="ECO:0007669"/>
    <property type="project" value="TreeGrafter"/>
</dbReference>
<feature type="region of interest" description="Disordered" evidence="6">
    <location>
        <begin position="1587"/>
        <end position="1672"/>
    </location>
</feature>
<dbReference type="PROSITE" id="PS50023">
    <property type="entry name" value="LIM_DOMAIN_2"/>
    <property type="match status" value="1"/>
</dbReference>
<organism evidence="8">
    <name type="scientific">Timema tahoe</name>
    <dbReference type="NCBI Taxonomy" id="61484"/>
    <lineage>
        <taxon>Eukaryota</taxon>
        <taxon>Metazoa</taxon>
        <taxon>Ecdysozoa</taxon>
        <taxon>Arthropoda</taxon>
        <taxon>Hexapoda</taxon>
        <taxon>Insecta</taxon>
        <taxon>Pterygota</taxon>
        <taxon>Neoptera</taxon>
        <taxon>Polyneoptera</taxon>
        <taxon>Phasmatodea</taxon>
        <taxon>Timematodea</taxon>
        <taxon>Timematoidea</taxon>
        <taxon>Timematidae</taxon>
        <taxon>Timema</taxon>
    </lineage>
</organism>
<dbReference type="PROSITE" id="PS00478">
    <property type="entry name" value="LIM_DOMAIN_1"/>
    <property type="match status" value="1"/>
</dbReference>
<keyword evidence="2 4" id="KW-0862">Zinc</keyword>
<feature type="region of interest" description="Disordered" evidence="6">
    <location>
        <begin position="1178"/>
        <end position="1219"/>
    </location>
</feature>
<feature type="compositionally biased region" description="Low complexity" evidence="6">
    <location>
        <begin position="1461"/>
        <end position="1472"/>
    </location>
</feature>
<feature type="domain" description="LIM zinc-binding" evidence="7">
    <location>
        <begin position="1803"/>
        <end position="1869"/>
    </location>
</feature>
<feature type="compositionally biased region" description="Polar residues" evidence="6">
    <location>
        <begin position="1"/>
        <end position="10"/>
    </location>
</feature>
<feature type="region of interest" description="Disordered" evidence="6">
    <location>
        <begin position="1"/>
        <end position="34"/>
    </location>
</feature>
<evidence type="ECO:0000256" key="4">
    <source>
        <dbReference type="PROSITE-ProRule" id="PRU00125"/>
    </source>
</evidence>
<dbReference type="InterPro" id="IPR001781">
    <property type="entry name" value="Znf_LIM"/>
</dbReference>
<feature type="region of interest" description="Disordered" evidence="6">
    <location>
        <begin position="359"/>
        <end position="380"/>
    </location>
</feature>
<feature type="region of interest" description="Disordered" evidence="6">
    <location>
        <begin position="1461"/>
        <end position="1482"/>
    </location>
</feature>
<protein>
    <recommendedName>
        <fullName evidence="7">LIM zinc-binding domain-containing protein</fullName>
    </recommendedName>
</protein>
<gene>
    <name evidence="8" type="ORF">TTEB3V08_LOCUS4421</name>
</gene>
<name>A0A7R9FMN3_9NEOP</name>
<feature type="region of interest" description="Disordered" evidence="6">
    <location>
        <begin position="421"/>
        <end position="526"/>
    </location>
</feature>